<feature type="domain" description="Plastocyanin-like" evidence="11">
    <location>
        <begin position="31"/>
        <end position="145"/>
    </location>
</feature>
<dbReference type="InterPro" id="IPR001117">
    <property type="entry name" value="Cu-oxidase_2nd"/>
</dbReference>
<evidence type="ECO:0000256" key="4">
    <source>
        <dbReference type="ARBA" id="ARBA00023002"/>
    </source>
</evidence>
<dbReference type="Pfam" id="PF00394">
    <property type="entry name" value="Cu-oxidase"/>
    <property type="match status" value="1"/>
</dbReference>
<dbReference type="InterPro" id="IPR008972">
    <property type="entry name" value="Cupredoxin"/>
</dbReference>
<dbReference type="Proteomes" id="UP000076532">
    <property type="component" value="Unassembled WGS sequence"/>
</dbReference>
<dbReference type="InterPro" id="IPR033138">
    <property type="entry name" value="Cu_oxidase_CS"/>
</dbReference>
<keyword evidence="4" id="KW-0560">Oxidoreductase</keyword>
<reference evidence="12 13" key="1">
    <citation type="journal article" date="2016" name="Mol. Biol. Evol.">
        <title>Comparative Genomics of Early-Diverging Mushroom-Forming Fungi Provides Insights into the Origins of Lignocellulose Decay Capabilities.</title>
        <authorList>
            <person name="Nagy L.G."/>
            <person name="Riley R."/>
            <person name="Tritt A."/>
            <person name="Adam C."/>
            <person name="Daum C."/>
            <person name="Floudas D."/>
            <person name="Sun H."/>
            <person name="Yadav J.S."/>
            <person name="Pangilinan J."/>
            <person name="Larsson K.H."/>
            <person name="Matsuura K."/>
            <person name="Barry K."/>
            <person name="Labutti K."/>
            <person name="Kuo R."/>
            <person name="Ohm R.A."/>
            <person name="Bhattacharya S.S."/>
            <person name="Shirouzu T."/>
            <person name="Yoshinaga Y."/>
            <person name="Martin F.M."/>
            <person name="Grigoriev I.V."/>
            <person name="Hibbett D.S."/>
        </authorList>
    </citation>
    <scope>NUCLEOTIDE SEQUENCE [LARGE SCALE GENOMIC DNA]</scope>
    <source>
        <strain evidence="12 13">CBS 109695</strain>
    </source>
</reference>
<dbReference type="CDD" id="cd13851">
    <property type="entry name" value="CuRO_1_Fet3p"/>
    <property type="match status" value="1"/>
</dbReference>
<dbReference type="Gene3D" id="2.60.40.420">
    <property type="entry name" value="Cupredoxins - blue copper proteins"/>
    <property type="match status" value="3"/>
</dbReference>
<dbReference type="InterPro" id="IPR044130">
    <property type="entry name" value="CuRO_2_Fet3-like"/>
</dbReference>
<dbReference type="GO" id="GO:0005507">
    <property type="term" value="F:copper ion binding"/>
    <property type="evidence" value="ECO:0007669"/>
    <property type="project" value="InterPro"/>
</dbReference>
<dbReference type="AlphaFoldDB" id="A0A166DFF1"/>
<dbReference type="STRING" id="436010.A0A166DFF1"/>
<dbReference type="GO" id="GO:0010106">
    <property type="term" value="P:cellular response to iron ion starvation"/>
    <property type="evidence" value="ECO:0007669"/>
    <property type="project" value="TreeGrafter"/>
</dbReference>
<dbReference type="InterPro" id="IPR002355">
    <property type="entry name" value="Cu_oxidase_Cu_BS"/>
</dbReference>
<evidence type="ECO:0000259" key="9">
    <source>
        <dbReference type="Pfam" id="PF00394"/>
    </source>
</evidence>
<feature type="signal peptide" evidence="8">
    <location>
        <begin position="1"/>
        <end position="17"/>
    </location>
</feature>
<dbReference type="CDD" id="cd13899">
    <property type="entry name" value="CuRO_3_Fet3p"/>
    <property type="match status" value="1"/>
</dbReference>
<evidence type="ECO:0000256" key="8">
    <source>
        <dbReference type="SAM" id="SignalP"/>
    </source>
</evidence>
<dbReference type="InterPro" id="IPR011707">
    <property type="entry name" value="Cu-oxidase-like_N"/>
</dbReference>
<evidence type="ECO:0000259" key="11">
    <source>
        <dbReference type="Pfam" id="PF07732"/>
    </source>
</evidence>
<evidence type="ECO:0000256" key="6">
    <source>
        <dbReference type="ARBA" id="ARBA00023157"/>
    </source>
</evidence>
<feature type="domain" description="Plastocyanin-like" evidence="9">
    <location>
        <begin position="152"/>
        <end position="323"/>
    </location>
</feature>
<dbReference type="InterPro" id="IPR045087">
    <property type="entry name" value="Cu-oxidase_fam"/>
</dbReference>
<keyword evidence="13" id="KW-1185">Reference proteome</keyword>
<evidence type="ECO:0000313" key="12">
    <source>
        <dbReference type="EMBL" id="KZP14645.1"/>
    </source>
</evidence>
<dbReference type="SUPFAM" id="SSF49503">
    <property type="entry name" value="Cupredoxins"/>
    <property type="match status" value="3"/>
</dbReference>
<keyword evidence="3 8" id="KW-0732">Signal</keyword>
<dbReference type="PANTHER" id="PTHR11709">
    <property type="entry name" value="MULTI-COPPER OXIDASE"/>
    <property type="match status" value="1"/>
</dbReference>
<dbReference type="EMBL" id="KV417614">
    <property type="protein sequence ID" value="KZP14645.1"/>
    <property type="molecule type" value="Genomic_DNA"/>
</dbReference>
<comment type="similarity">
    <text evidence="1">Belongs to the multicopper oxidase family.</text>
</comment>
<dbReference type="Pfam" id="PF07732">
    <property type="entry name" value="Cu-oxidase_3"/>
    <property type="match status" value="1"/>
</dbReference>
<dbReference type="PROSITE" id="PS00080">
    <property type="entry name" value="MULTICOPPER_OXIDASE2"/>
    <property type="match status" value="1"/>
</dbReference>
<evidence type="ECO:0000256" key="3">
    <source>
        <dbReference type="ARBA" id="ARBA00022729"/>
    </source>
</evidence>
<dbReference type="GO" id="GO:0004322">
    <property type="term" value="F:ferroxidase activity"/>
    <property type="evidence" value="ECO:0007669"/>
    <property type="project" value="TreeGrafter"/>
</dbReference>
<feature type="chain" id="PRO_5007872118" evidence="8">
    <location>
        <begin position="18"/>
        <end position="573"/>
    </location>
</feature>
<keyword evidence="7" id="KW-0325">Glycoprotein</keyword>
<evidence type="ECO:0000256" key="2">
    <source>
        <dbReference type="ARBA" id="ARBA00022723"/>
    </source>
</evidence>
<keyword evidence="6" id="KW-1015">Disulfide bond</keyword>
<dbReference type="PANTHER" id="PTHR11709:SF361">
    <property type="entry name" value="IRON TRANSPORT MULTICOPPER OXIDASE FET3"/>
    <property type="match status" value="1"/>
</dbReference>
<dbReference type="CDD" id="cd13877">
    <property type="entry name" value="CuRO_2_Fet3p_like"/>
    <property type="match status" value="1"/>
</dbReference>
<keyword evidence="5" id="KW-0186">Copper</keyword>
<dbReference type="PROSITE" id="PS00079">
    <property type="entry name" value="MULTICOPPER_OXIDASE1"/>
    <property type="match status" value="1"/>
</dbReference>
<sequence>MFRKLAAVAALVAPALAGVQEIWWNLTFVDDVNPDGLHPRRAIGVNGTWPPPPIDISSNDSLVVHAINSLDQPATLHHHGMFFNSTSWMDGAMGVSQCGIPPGQAFDYVVPINSSGQWGTYWVHAHSNGQYVDGLRSPVTIHPPKEHYTYDEEFTVVLGDWYHKEHSVLIKEFVNIANSDGVEPVPNAALIYFAQNGQYLGPMSGTSPTGAASATGFNENATLPFTPGKTYRLRIVNTSAFSAFYFWIEGHGMTLIEADGTDIQESPIDVLSITVAQRYSVLVTARNDTAKNWAIHANMDTTMFDTVPHALVYNVTSSITYNGSAPIHGVNSTTLKYLDVDDLSLVPVKVIAQYPPPTRTIELEFVFATMDDGTNHALFNGVTYNSPLVPAVFSALTLGANATIASAYGPLSFVIGHLDVVDIVIKNADAGKHPFHLHGHKPMLVGRSANYTSHDPSVNTPTLEGQANPMRRDTVQIPSGASVTMRFVADNPGVWFLHCHIEWHLEVGLAIQLVEAPLVAQKRNHMPQVLNHQCRALGLPVSGNAAGHANPADLAGLPLGPYQSADHRMEADD</sequence>
<evidence type="ECO:0000256" key="7">
    <source>
        <dbReference type="ARBA" id="ARBA00023180"/>
    </source>
</evidence>
<accession>A0A166DFF1</accession>
<evidence type="ECO:0000256" key="5">
    <source>
        <dbReference type="ARBA" id="ARBA00023008"/>
    </source>
</evidence>
<feature type="domain" description="Plastocyanin-like" evidence="10">
    <location>
        <begin position="410"/>
        <end position="517"/>
    </location>
</feature>
<proteinExistence type="inferred from homology"/>
<dbReference type="InterPro" id="IPR011706">
    <property type="entry name" value="Cu-oxidase_C"/>
</dbReference>
<organism evidence="12 13">
    <name type="scientific">Athelia psychrophila</name>
    <dbReference type="NCBI Taxonomy" id="1759441"/>
    <lineage>
        <taxon>Eukaryota</taxon>
        <taxon>Fungi</taxon>
        <taxon>Dikarya</taxon>
        <taxon>Basidiomycota</taxon>
        <taxon>Agaricomycotina</taxon>
        <taxon>Agaricomycetes</taxon>
        <taxon>Agaricomycetidae</taxon>
        <taxon>Atheliales</taxon>
        <taxon>Atheliaceae</taxon>
        <taxon>Athelia</taxon>
    </lineage>
</organism>
<name>A0A166DFF1_9AGAM</name>
<dbReference type="GO" id="GO:0033215">
    <property type="term" value="P:reductive iron assimilation"/>
    <property type="evidence" value="ECO:0007669"/>
    <property type="project" value="TreeGrafter"/>
</dbReference>
<keyword evidence="2" id="KW-0479">Metal-binding</keyword>
<dbReference type="GO" id="GO:0033573">
    <property type="term" value="C:high-affinity iron permease complex"/>
    <property type="evidence" value="ECO:0007669"/>
    <property type="project" value="TreeGrafter"/>
</dbReference>
<evidence type="ECO:0000256" key="1">
    <source>
        <dbReference type="ARBA" id="ARBA00010609"/>
    </source>
</evidence>
<dbReference type="Pfam" id="PF07731">
    <property type="entry name" value="Cu-oxidase_2"/>
    <property type="match status" value="1"/>
</dbReference>
<protein>
    <submittedName>
        <fullName evidence="12">Multicopper oxidase</fullName>
    </submittedName>
</protein>
<evidence type="ECO:0000313" key="13">
    <source>
        <dbReference type="Proteomes" id="UP000076532"/>
    </source>
</evidence>
<gene>
    <name evidence="12" type="ORF">FIBSPDRAFT_1048644</name>
</gene>
<evidence type="ECO:0000259" key="10">
    <source>
        <dbReference type="Pfam" id="PF07731"/>
    </source>
</evidence>
<dbReference type="OrthoDB" id="2121828at2759"/>